<keyword evidence="2 7" id="KW-0132">Cell division</keyword>
<reference evidence="12" key="1">
    <citation type="submission" date="2015-07" db="EMBL/GenBank/DDBJ databases">
        <title>Fjat-10053 dsm26.</title>
        <authorList>
            <person name="Liu B."/>
            <person name="Wang J."/>
            <person name="Zhu Y."/>
            <person name="Liu G."/>
            <person name="Chen Q."/>
            <person name="Chen Z."/>
            <person name="Lan J."/>
            <person name="Che J."/>
            <person name="Ge C."/>
            <person name="Shi H."/>
            <person name="Pan Z."/>
            <person name="Liu X."/>
        </authorList>
    </citation>
    <scope>NUCLEOTIDE SEQUENCE [LARGE SCALE GENOMIC DNA]</scope>
    <source>
        <strain evidence="12">DSM 26</strain>
    </source>
</reference>
<dbReference type="InterPro" id="IPR011922">
    <property type="entry name" value="Cell_div_FtsL"/>
</dbReference>
<keyword evidence="12" id="KW-1185">Reference proteome</keyword>
<comment type="function">
    <text evidence="7">Essential cell division protein.</text>
</comment>
<evidence type="ECO:0000256" key="5">
    <source>
        <dbReference type="ARBA" id="ARBA00023136"/>
    </source>
</evidence>
<evidence type="ECO:0000256" key="1">
    <source>
        <dbReference type="ARBA" id="ARBA00022475"/>
    </source>
</evidence>
<protein>
    <recommendedName>
        <fullName evidence="7 8">Cell division protein FtsL</fullName>
    </recommendedName>
</protein>
<evidence type="ECO:0000256" key="10">
    <source>
        <dbReference type="SAM" id="MobiDB-lite"/>
    </source>
</evidence>
<keyword evidence="3 7" id="KW-0812">Transmembrane</keyword>
<evidence type="ECO:0000256" key="3">
    <source>
        <dbReference type="ARBA" id="ARBA00022692"/>
    </source>
</evidence>
<evidence type="ECO:0000256" key="7">
    <source>
        <dbReference type="HAMAP-Rule" id="MF_00910"/>
    </source>
</evidence>
<dbReference type="Proteomes" id="UP000036780">
    <property type="component" value="Unassembled WGS sequence"/>
</dbReference>
<dbReference type="GO" id="GO:0005886">
    <property type="term" value="C:plasma membrane"/>
    <property type="evidence" value="ECO:0007669"/>
    <property type="project" value="UniProtKB-SubCell"/>
</dbReference>
<dbReference type="InterPro" id="IPR007060">
    <property type="entry name" value="FtsL/DivIC"/>
</dbReference>
<organism evidence="11 12">
    <name type="scientific">Virgibacillus pantothenticus</name>
    <dbReference type="NCBI Taxonomy" id="1473"/>
    <lineage>
        <taxon>Bacteria</taxon>
        <taxon>Bacillati</taxon>
        <taxon>Bacillota</taxon>
        <taxon>Bacilli</taxon>
        <taxon>Bacillales</taxon>
        <taxon>Bacillaceae</taxon>
        <taxon>Virgibacillus</taxon>
    </lineage>
</organism>
<proteinExistence type="inferred from homology"/>
<accession>A0A0L0QNI4</accession>
<evidence type="ECO:0000256" key="8">
    <source>
        <dbReference type="NCBIfam" id="TIGR02209"/>
    </source>
</evidence>
<evidence type="ECO:0000256" key="2">
    <source>
        <dbReference type="ARBA" id="ARBA00022618"/>
    </source>
</evidence>
<feature type="coiled-coil region" evidence="9">
    <location>
        <begin position="63"/>
        <end position="90"/>
    </location>
</feature>
<evidence type="ECO:0000256" key="6">
    <source>
        <dbReference type="ARBA" id="ARBA00023306"/>
    </source>
</evidence>
<dbReference type="GO" id="GO:0032153">
    <property type="term" value="C:cell division site"/>
    <property type="evidence" value="ECO:0007669"/>
    <property type="project" value="UniProtKB-UniRule"/>
</dbReference>
<name>A0A0L0QNI4_VIRPA</name>
<dbReference type="NCBIfam" id="TIGR02209">
    <property type="entry name" value="ftsL_broad"/>
    <property type="match status" value="1"/>
</dbReference>
<feature type="region of interest" description="Disordered" evidence="10">
    <location>
        <begin position="1"/>
        <end position="26"/>
    </location>
</feature>
<sequence length="123" mass="13985">MSANHARSWEQIKPQRTPKREQTNPVKVAKQGWITKGEKIIYSIIGLFIVVACVYMVSFASSTDSINRDMQELESKVKAQQSENDLLSDEIKKLSRPERIIEIAKKNGLQVQDAKVRQAQSID</sequence>
<evidence type="ECO:0000313" key="12">
    <source>
        <dbReference type="Proteomes" id="UP000036780"/>
    </source>
</evidence>
<dbReference type="RefSeq" id="WP_050352646.1">
    <property type="nucleotide sequence ID" value="NZ_CP073011.1"/>
</dbReference>
<dbReference type="OrthoDB" id="2973386at2"/>
<dbReference type="GO" id="GO:0043093">
    <property type="term" value="P:FtsZ-dependent cytokinesis"/>
    <property type="evidence" value="ECO:0007669"/>
    <property type="project" value="UniProtKB-UniRule"/>
</dbReference>
<keyword evidence="6 7" id="KW-0131">Cell cycle</keyword>
<evidence type="ECO:0000256" key="4">
    <source>
        <dbReference type="ARBA" id="ARBA00022989"/>
    </source>
</evidence>
<keyword evidence="5 7" id="KW-0472">Membrane</keyword>
<dbReference type="EMBL" id="LGTO01000007">
    <property type="protein sequence ID" value="KNE20079.1"/>
    <property type="molecule type" value="Genomic_DNA"/>
</dbReference>
<evidence type="ECO:0000256" key="9">
    <source>
        <dbReference type="SAM" id="Coils"/>
    </source>
</evidence>
<keyword evidence="4 7" id="KW-1133">Transmembrane helix</keyword>
<keyword evidence="9" id="KW-0175">Coiled coil</keyword>
<dbReference type="PATRIC" id="fig|1473.5.peg.2101"/>
<dbReference type="GeneID" id="66870792"/>
<feature type="transmembrane region" description="Helical" evidence="7">
    <location>
        <begin position="40"/>
        <end position="60"/>
    </location>
</feature>
<comment type="similarity">
    <text evidence="7">Belongs to the FtsL family.</text>
</comment>
<keyword evidence="1 7" id="KW-1003">Cell membrane</keyword>
<comment type="subcellular location">
    <subcellularLocation>
        <location evidence="7">Cell membrane</location>
        <topology evidence="7">Single-pass type II membrane protein</topology>
    </subcellularLocation>
    <text evidence="7">Localizes to the division septum where it forms a ring structure.</text>
</comment>
<dbReference type="AlphaFoldDB" id="A0A0L0QNI4"/>
<evidence type="ECO:0000313" key="11">
    <source>
        <dbReference type="EMBL" id="KNE20079.1"/>
    </source>
</evidence>
<gene>
    <name evidence="7" type="primary">ftsL</name>
    <name evidence="11" type="ORF">AFK71_16940</name>
</gene>
<dbReference type="HAMAP" id="MF_00910">
    <property type="entry name" value="FtsL"/>
    <property type="match status" value="1"/>
</dbReference>
<dbReference type="Pfam" id="PF04977">
    <property type="entry name" value="DivIC"/>
    <property type="match status" value="1"/>
</dbReference>
<comment type="caution">
    <text evidence="11">The sequence shown here is derived from an EMBL/GenBank/DDBJ whole genome shotgun (WGS) entry which is preliminary data.</text>
</comment>